<sequence length="281" mass="31433">MYHALLLIILCSLLINTDNSQTQQIELEQPAGQSFILSPMYNEDLNVKTGYGPETGKWFLSNKGGQIGFSMSGGYMKAGSDVSVKLAASIPDRNIRFRLSKLDNNLKPLSVLDEKIDSVDVAVPASYSNRLPEEQDAIYLLSAEVLGQNNEVEDTLLSVVYAPILEINSAMTLDKMQYTNLDIVTLNISNYGPTVIMLGKPYKFQKYNQSVWEDVPNRRAFTLEGIGLEPGKTYEQKVTVNDLEPGKYRIIKEVSIMDIHDTKEALTADFEVVSPEHFPNR</sequence>
<evidence type="ECO:0000259" key="1">
    <source>
        <dbReference type="Pfam" id="PF20251"/>
    </source>
</evidence>
<dbReference type="Proteomes" id="UP001597180">
    <property type="component" value="Unassembled WGS sequence"/>
</dbReference>
<organism evidence="2 3">
    <name type="scientific">Paenibacillus vulneris</name>
    <dbReference type="NCBI Taxonomy" id="1133364"/>
    <lineage>
        <taxon>Bacteria</taxon>
        <taxon>Bacillati</taxon>
        <taxon>Bacillota</taxon>
        <taxon>Bacilli</taxon>
        <taxon>Bacillales</taxon>
        <taxon>Paenibacillaceae</taxon>
        <taxon>Paenibacillus</taxon>
    </lineage>
</organism>
<protein>
    <submittedName>
        <fullName evidence="2">Immunoglobulin-like domain-containing protein</fullName>
    </submittedName>
</protein>
<evidence type="ECO:0000313" key="3">
    <source>
        <dbReference type="Proteomes" id="UP001597180"/>
    </source>
</evidence>
<comment type="caution">
    <text evidence="2">The sequence shown here is derived from an EMBL/GenBank/DDBJ whole genome shotgun (WGS) entry which is preliminary data.</text>
</comment>
<name>A0ABW3UIB8_9BACL</name>
<dbReference type="Pfam" id="PF20251">
    <property type="entry name" value="Big_14"/>
    <property type="match status" value="1"/>
</dbReference>
<dbReference type="EMBL" id="JBHTLU010000013">
    <property type="protein sequence ID" value="MFD1220737.1"/>
    <property type="molecule type" value="Genomic_DNA"/>
</dbReference>
<reference evidence="3" key="1">
    <citation type="journal article" date="2019" name="Int. J. Syst. Evol. Microbiol.">
        <title>The Global Catalogue of Microorganisms (GCM) 10K type strain sequencing project: providing services to taxonomists for standard genome sequencing and annotation.</title>
        <authorList>
            <consortium name="The Broad Institute Genomics Platform"/>
            <consortium name="The Broad Institute Genome Sequencing Center for Infectious Disease"/>
            <person name="Wu L."/>
            <person name="Ma J."/>
        </authorList>
    </citation>
    <scope>NUCLEOTIDE SEQUENCE [LARGE SCALE GENOMIC DNA]</scope>
    <source>
        <strain evidence="3">CCUG 53270</strain>
    </source>
</reference>
<evidence type="ECO:0000313" key="2">
    <source>
        <dbReference type="EMBL" id="MFD1220737.1"/>
    </source>
</evidence>
<feature type="domain" description="Bacterial Ig-like" evidence="1">
    <location>
        <begin position="167"/>
        <end position="270"/>
    </location>
</feature>
<gene>
    <name evidence="2" type="ORF">ACFQ4B_11435</name>
</gene>
<keyword evidence="3" id="KW-1185">Reference proteome</keyword>
<proteinExistence type="predicted"/>
<dbReference type="RefSeq" id="WP_345587304.1">
    <property type="nucleotide sequence ID" value="NZ_BAABJG010000006.1"/>
</dbReference>
<dbReference type="InterPro" id="IPR046878">
    <property type="entry name" value="Big_14"/>
</dbReference>
<accession>A0ABW3UIB8</accession>